<dbReference type="EMBL" id="CM039430">
    <property type="protein sequence ID" value="KAI4345795.1"/>
    <property type="molecule type" value="Genomic_DNA"/>
</dbReference>
<accession>A0ACB9PBD4</accession>
<evidence type="ECO:0000313" key="2">
    <source>
        <dbReference type="Proteomes" id="UP000828941"/>
    </source>
</evidence>
<protein>
    <submittedName>
        <fullName evidence="1">Uncharacterized protein</fullName>
    </submittedName>
</protein>
<reference evidence="1 2" key="1">
    <citation type="journal article" date="2022" name="DNA Res.">
        <title>Chromosomal-level genome assembly of the orchid tree Bauhinia variegata (Leguminosae; Cercidoideae) supports the allotetraploid origin hypothesis of Bauhinia.</title>
        <authorList>
            <person name="Zhong Y."/>
            <person name="Chen Y."/>
            <person name="Zheng D."/>
            <person name="Pang J."/>
            <person name="Liu Y."/>
            <person name="Luo S."/>
            <person name="Meng S."/>
            <person name="Qian L."/>
            <person name="Wei D."/>
            <person name="Dai S."/>
            <person name="Zhou R."/>
        </authorList>
    </citation>
    <scope>NUCLEOTIDE SEQUENCE [LARGE SCALE GENOMIC DNA]</scope>
    <source>
        <strain evidence="1">BV-YZ2020</strain>
    </source>
</reference>
<evidence type="ECO:0000313" key="1">
    <source>
        <dbReference type="EMBL" id="KAI4345795.1"/>
    </source>
</evidence>
<sequence>MANDNLQVLNALDVAKTQWYHFTAIVIAGMGFFTDAYDLFCISLVTKLLGRIYYYEPGSSKPGVLPNNVSAAINGVAFCGTLVGQLFFGWLGDKMGRKRVYGMTLMLMVICSVASGLSFGKEPKAVMAALCFFRFWLGFGIGGDYPLSATIMSEYANKKTRGAFIAAVFAMQGFGILAGGTIASVVSSAFKAKYPAPAFQIDPIGSTVPEADYVWRIILMFGALPAFLTYYWRMKMPETARYTALVAKNAKQAASDMSKVLQVEIEAEQEKVEELESKAGNDFGLFSKQFLRRHGLHLLGTTSTWFLLDIAYYSQNLFQKDIFSGIGWIPEAKTMSAMEEVFRIARAQTLIALCSTVPGYWFTVALIDKIGRFVIQLMGFFFMTVFMFALAIPYHHWTLKDNRIGFVVMYSFTFFFANFGPNATTFIVPAEIFPARLRSTCHGISAASGKLGAIVGSFGFLYAQKGIGIRNTLITLGVINFFGMLFTLLVPESKGKSLEEMSGEAEQEIVTTRDGVDARTIPV</sequence>
<dbReference type="Proteomes" id="UP000828941">
    <property type="component" value="Chromosome 5"/>
</dbReference>
<proteinExistence type="predicted"/>
<comment type="caution">
    <text evidence="1">The sequence shown here is derived from an EMBL/GenBank/DDBJ whole genome shotgun (WGS) entry which is preliminary data.</text>
</comment>
<name>A0ACB9PBD4_BAUVA</name>
<gene>
    <name evidence="1" type="ORF">L6164_012889</name>
</gene>
<keyword evidence="2" id="KW-1185">Reference proteome</keyword>
<organism evidence="1 2">
    <name type="scientific">Bauhinia variegata</name>
    <name type="common">Purple orchid tree</name>
    <name type="synonym">Phanera variegata</name>
    <dbReference type="NCBI Taxonomy" id="167791"/>
    <lineage>
        <taxon>Eukaryota</taxon>
        <taxon>Viridiplantae</taxon>
        <taxon>Streptophyta</taxon>
        <taxon>Embryophyta</taxon>
        <taxon>Tracheophyta</taxon>
        <taxon>Spermatophyta</taxon>
        <taxon>Magnoliopsida</taxon>
        <taxon>eudicotyledons</taxon>
        <taxon>Gunneridae</taxon>
        <taxon>Pentapetalae</taxon>
        <taxon>rosids</taxon>
        <taxon>fabids</taxon>
        <taxon>Fabales</taxon>
        <taxon>Fabaceae</taxon>
        <taxon>Cercidoideae</taxon>
        <taxon>Cercideae</taxon>
        <taxon>Bauhiniinae</taxon>
        <taxon>Bauhinia</taxon>
    </lineage>
</organism>